<feature type="domain" description="Uncharacterized protein TP-0789" evidence="1">
    <location>
        <begin position="119"/>
        <end position="259"/>
    </location>
</feature>
<dbReference type="Proteomes" id="UP000642829">
    <property type="component" value="Unassembled WGS sequence"/>
</dbReference>
<accession>A0A8J3DGJ5</accession>
<proteinExistence type="predicted"/>
<reference evidence="2" key="1">
    <citation type="journal article" date="2014" name="Int. J. Syst. Evol. Microbiol.">
        <title>Complete genome sequence of Corynebacterium casei LMG S-19264T (=DSM 44701T), isolated from a smear-ripened cheese.</title>
        <authorList>
            <consortium name="US DOE Joint Genome Institute (JGI-PGF)"/>
            <person name="Walter F."/>
            <person name="Albersmeier A."/>
            <person name="Kalinowski J."/>
            <person name="Ruckert C."/>
        </authorList>
    </citation>
    <scope>NUCLEOTIDE SEQUENCE</scope>
    <source>
        <strain evidence="2">KCTC 12870</strain>
    </source>
</reference>
<dbReference type="InterPro" id="IPR033399">
    <property type="entry name" value="TP_0789-like"/>
</dbReference>
<dbReference type="AlphaFoldDB" id="A0A8J3DGJ5"/>
<keyword evidence="3" id="KW-1185">Reference proteome</keyword>
<gene>
    <name evidence="2" type="ORF">GCM10007047_14010</name>
</gene>
<sequence>MKYSLLGLLLACCLLATGFRPVSPEDRARELIQRTEGHFGIREHAELYRYVRATSDGEIYDGHMLIIFRYEKDEVNGVFRLLPDNDNEGVTLISQQLPGKLPALGVYDHNKDTGGPVETEELHQKLGDTDWFFEGIYDDDKNPWTYRNTGSITYRGTSADVIEATYSDKRLKDAVGYDHRRILIRQSDDQPLSSEFYNSEGQLIYVIDLLGSEHFEYQGKEQARTKQLQLIDFDAGSTTVFTRIRSNWNPQLPADIFELDFAPKWDKSTDDMVVSKLLRDQPAN</sequence>
<protein>
    <recommendedName>
        <fullName evidence="1">Uncharacterized protein TP-0789 domain-containing protein</fullName>
    </recommendedName>
</protein>
<dbReference type="EMBL" id="BMXG01000007">
    <property type="protein sequence ID" value="GHB99113.1"/>
    <property type="molecule type" value="Genomic_DNA"/>
</dbReference>
<name>A0A8J3DGJ5_9BACT</name>
<evidence type="ECO:0000313" key="2">
    <source>
        <dbReference type="EMBL" id="GHB99113.1"/>
    </source>
</evidence>
<dbReference type="RefSeq" id="WP_189513365.1">
    <property type="nucleotide sequence ID" value="NZ_BMXG01000007.1"/>
</dbReference>
<dbReference type="Gene3D" id="2.50.20.10">
    <property type="entry name" value="Lipoprotein localisation LolA/LolB/LppX"/>
    <property type="match status" value="1"/>
</dbReference>
<dbReference type="Pfam" id="PF17131">
    <property type="entry name" value="LolA_like"/>
    <property type="match status" value="1"/>
</dbReference>
<reference evidence="2" key="2">
    <citation type="submission" date="2020-09" db="EMBL/GenBank/DDBJ databases">
        <authorList>
            <person name="Sun Q."/>
            <person name="Kim S."/>
        </authorList>
    </citation>
    <scope>NUCLEOTIDE SEQUENCE</scope>
    <source>
        <strain evidence="2">KCTC 12870</strain>
    </source>
</reference>
<organism evidence="2 3">
    <name type="scientific">Cerasicoccus arenae</name>
    <dbReference type="NCBI Taxonomy" id="424488"/>
    <lineage>
        <taxon>Bacteria</taxon>
        <taxon>Pseudomonadati</taxon>
        <taxon>Verrucomicrobiota</taxon>
        <taxon>Opitutia</taxon>
        <taxon>Puniceicoccales</taxon>
        <taxon>Cerasicoccaceae</taxon>
        <taxon>Cerasicoccus</taxon>
    </lineage>
</organism>
<evidence type="ECO:0000259" key="1">
    <source>
        <dbReference type="Pfam" id="PF17131"/>
    </source>
</evidence>
<comment type="caution">
    <text evidence="2">The sequence shown here is derived from an EMBL/GenBank/DDBJ whole genome shotgun (WGS) entry which is preliminary data.</text>
</comment>
<evidence type="ECO:0000313" key="3">
    <source>
        <dbReference type="Proteomes" id="UP000642829"/>
    </source>
</evidence>